<name>A0ACD0NY57_9BASI</name>
<keyword evidence="2" id="KW-1185">Reference proteome</keyword>
<dbReference type="Proteomes" id="UP000245626">
    <property type="component" value="Unassembled WGS sequence"/>
</dbReference>
<protein>
    <submittedName>
        <fullName evidence="1">Uncharacterized protein</fullName>
    </submittedName>
</protein>
<sequence>MSTPSPTPSPSTPKTPHTFSPFRSNSSNKGSSTTPTPSTNSNGGSNPPTLLLSRSNETTYHRRLRGLLQEFFRSSQSWEQVVSFEGIKWATEVREAWTQVESLHSSSKASQGRQIGSEGSSPRVRRSKFSSEDTSSVKEVATRSVVERNVIDPFLGPGGQKERMLAESLARIERAEEGLDEVESRLNRHLNKMTSTSESVNSLLLEAAKSKGPEFCFLQPMWGTWPMDRFVSTLSRITSQYVVSTRYLEDLIPCLCSSKPTSSIQLKIHLRGQPTPSGASGGGGKTKADDLRRLAFEEWVRLPFLELKGNNSRRWFEQVCEVEVGRWSER</sequence>
<evidence type="ECO:0000313" key="1">
    <source>
        <dbReference type="EMBL" id="PWN50717.1"/>
    </source>
</evidence>
<organism evidence="1 2">
    <name type="scientific">Violaceomyces palustris</name>
    <dbReference type="NCBI Taxonomy" id="1673888"/>
    <lineage>
        <taxon>Eukaryota</taxon>
        <taxon>Fungi</taxon>
        <taxon>Dikarya</taxon>
        <taxon>Basidiomycota</taxon>
        <taxon>Ustilaginomycotina</taxon>
        <taxon>Ustilaginomycetes</taxon>
        <taxon>Violaceomycetales</taxon>
        <taxon>Violaceomycetaceae</taxon>
        <taxon>Violaceomyces</taxon>
    </lineage>
</organism>
<proteinExistence type="predicted"/>
<accession>A0ACD0NY57</accession>
<evidence type="ECO:0000313" key="2">
    <source>
        <dbReference type="Proteomes" id="UP000245626"/>
    </source>
</evidence>
<reference evidence="1 2" key="1">
    <citation type="journal article" date="2018" name="Mol. Biol. Evol.">
        <title>Broad Genomic Sampling Reveals a Smut Pathogenic Ancestry of the Fungal Clade Ustilaginomycotina.</title>
        <authorList>
            <person name="Kijpornyongpan T."/>
            <person name="Mondo S.J."/>
            <person name="Barry K."/>
            <person name="Sandor L."/>
            <person name="Lee J."/>
            <person name="Lipzen A."/>
            <person name="Pangilinan J."/>
            <person name="LaButti K."/>
            <person name="Hainaut M."/>
            <person name="Henrissat B."/>
            <person name="Grigoriev I.V."/>
            <person name="Spatafora J.W."/>
            <person name="Aime M.C."/>
        </authorList>
    </citation>
    <scope>NUCLEOTIDE SEQUENCE [LARGE SCALE GENOMIC DNA]</scope>
    <source>
        <strain evidence="1 2">SA 807</strain>
    </source>
</reference>
<dbReference type="EMBL" id="KZ819904">
    <property type="protein sequence ID" value="PWN50717.1"/>
    <property type="molecule type" value="Genomic_DNA"/>
</dbReference>
<gene>
    <name evidence="1" type="ORF">IE53DRAFT_81487</name>
</gene>